<dbReference type="AlphaFoldDB" id="A0A1E8PWF5"/>
<evidence type="ECO:0000313" key="3">
    <source>
        <dbReference type="Proteomes" id="UP000092634"/>
    </source>
</evidence>
<evidence type="ECO:0000256" key="1">
    <source>
        <dbReference type="SAM" id="Phobius"/>
    </source>
</evidence>
<comment type="caution">
    <text evidence="2">The sequence shown here is derived from an EMBL/GenBank/DDBJ whole genome shotgun (WGS) entry which is preliminary data.</text>
</comment>
<organism evidence="2 3">
    <name type="scientific">Janthinobacterium lividum</name>
    <dbReference type="NCBI Taxonomy" id="29581"/>
    <lineage>
        <taxon>Bacteria</taxon>
        <taxon>Pseudomonadati</taxon>
        <taxon>Pseudomonadota</taxon>
        <taxon>Betaproteobacteria</taxon>
        <taxon>Burkholderiales</taxon>
        <taxon>Oxalobacteraceae</taxon>
        <taxon>Janthinobacterium</taxon>
    </lineage>
</organism>
<reference evidence="2 3" key="1">
    <citation type="submission" date="2016-10" db="EMBL/GenBank/DDBJ databases">
        <title>Updated version of Genome Assembly of Janthinobacterium lividum ERGS5:01.</title>
        <authorList>
            <person name="Kumar R."/>
            <person name="Acharya V."/>
            <person name="Singh D."/>
        </authorList>
    </citation>
    <scope>NUCLEOTIDE SEQUENCE [LARGE SCALE GENOMIC DNA]</scope>
    <source>
        <strain evidence="2 3">ERGS5:01</strain>
    </source>
</reference>
<keyword evidence="1" id="KW-0472">Membrane</keyword>
<keyword evidence="1" id="KW-1133">Transmembrane helix</keyword>
<sequence>MLCVRAGHVTVSVGRLPPRLEVWRAQVNLQQAGKPLLPKAALPTSGALLCAITVVLPGVCIARLSSHRARQP</sequence>
<evidence type="ECO:0000313" key="2">
    <source>
        <dbReference type="EMBL" id="OFJ49989.1"/>
    </source>
</evidence>
<dbReference type="EMBL" id="MAQB02000001">
    <property type="protein sequence ID" value="OFJ49989.1"/>
    <property type="molecule type" value="Genomic_DNA"/>
</dbReference>
<dbReference type="Proteomes" id="UP000092634">
    <property type="component" value="Unassembled WGS sequence"/>
</dbReference>
<name>A0A1E8PWF5_9BURK</name>
<gene>
    <name evidence="2" type="ORF">BA896_015215</name>
</gene>
<accession>A0A1E8PWF5</accession>
<keyword evidence="1" id="KW-0812">Transmembrane</keyword>
<proteinExistence type="predicted"/>
<feature type="transmembrane region" description="Helical" evidence="1">
    <location>
        <begin position="45"/>
        <end position="64"/>
    </location>
</feature>
<protein>
    <submittedName>
        <fullName evidence="2">Uncharacterized protein</fullName>
    </submittedName>
</protein>